<sequence>ISSHSQRYTETHRDTERHTETRQEFLHLESTSNDTPPTMMEAKGLLLTCLILQALVIIIQGQSVDLTVKRTPGQTTCASLRCSAKAPTNGSIFALTKLTIYDITDSNTGNRIAYKVEDEDLFINSTKISDVTGTAYWSRYHANLTLNFQNERDCIYGQFQCELKYLKDQDQSAYTSNDSTDVDTNECCTIANYKLSQLQEQYDVLQNKTSRLETELESLKQENEERENSEICVKGSVHTSPRAKFLLWGSVEALCDTETDGGGWVIIQRRTNSDVIFERNWQDYKTGFGNITSNFWFGLDNIHNLTSRGYTVLRVDLEYQGKNYFAQFSTFRVGDELSKYQLAISGYTGTAGDALDVHNGMKFSTFDQDNDPYSSTNCASQFHGAWWYNGCHYSNLNGIWASNDYSGLCWNGVIYPGSVSFS</sequence>
<dbReference type="Gene3D" id="3.90.215.10">
    <property type="entry name" value="Gamma Fibrinogen, chain A, domain 1"/>
    <property type="match status" value="1"/>
</dbReference>
<dbReference type="GO" id="GO:0005615">
    <property type="term" value="C:extracellular space"/>
    <property type="evidence" value="ECO:0007669"/>
    <property type="project" value="TreeGrafter"/>
</dbReference>
<feature type="region of interest" description="Disordered" evidence="3">
    <location>
        <begin position="1"/>
        <end position="37"/>
    </location>
</feature>
<dbReference type="Pfam" id="PF00147">
    <property type="entry name" value="Fibrinogen_C"/>
    <property type="match status" value="1"/>
</dbReference>
<dbReference type="AlphaFoldDB" id="A0A0B7BTA4"/>
<accession>A0A0B7BTA4</accession>
<feature type="coiled-coil region" evidence="2">
    <location>
        <begin position="195"/>
        <end position="229"/>
    </location>
</feature>
<name>A0A0B7BTA4_9EUPU</name>
<keyword evidence="1" id="KW-1015">Disulfide bond</keyword>
<dbReference type="SMART" id="SM00186">
    <property type="entry name" value="FBG"/>
    <property type="match status" value="1"/>
</dbReference>
<evidence type="ECO:0000256" key="2">
    <source>
        <dbReference type="SAM" id="Coils"/>
    </source>
</evidence>
<dbReference type="PROSITE" id="PS00514">
    <property type="entry name" value="FIBRINOGEN_C_1"/>
    <property type="match status" value="1"/>
</dbReference>
<feature type="compositionally biased region" description="Basic and acidic residues" evidence="3">
    <location>
        <begin position="7"/>
        <end position="27"/>
    </location>
</feature>
<dbReference type="InterPro" id="IPR014716">
    <property type="entry name" value="Fibrinogen_a/b/g_C_1"/>
</dbReference>
<feature type="non-terminal residue" evidence="5">
    <location>
        <position position="422"/>
    </location>
</feature>
<dbReference type="InterPro" id="IPR050373">
    <property type="entry name" value="Fibrinogen_C-term_domain"/>
</dbReference>
<dbReference type="EMBL" id="HACG01048525">
    <property type="protein sequence ID" value="CEK95390.1"/>
    <property type="molecule type" value="Transcribed_RNA"/>
</dbReference>
<dbReference type="InterPro" id="IPR020837">
    <property type="entry name" value="Fibrinogen_CS"/>
</dbReference>
<dbReference type="InterPro" id="IPR002181">
    <property type="entry name" value="Fibrinogen_a/b/g_C_dom"/>
</dbReference>
<protein>
    <recommendedName>
        <fullName evidence="4">Fibrinogen C-terminal domain-containing protein</fullName>
    </recommendedName>
</protein>
<reference evidence="5" key="1">
    <citation type="submission" date="2014-12" db="EMBL/GenBank/DDBJ databases">
        <title>Insight into the proteome of Arion vulgaris.</title>
        <authorList>
            <person name="Aradska J."/>
            <person name="Bulat T."/>
            <person name="Smidak R."/>
            <person name="Sarate P."/>
            <person name="Gangsoo J."/>
            <person name="Sialana F."/>
            <person name="Bilban M."/>
            <person name="Lubec G."/>
        </authorList>
    </citation>
    <scope>NUCLEOTIDE SEQUENCE</scope>
    <source>
        <tissue evidence="5">Skin</tissue>
    </source>
</reference>
<dbReference type="CDD" id="cd00087">
    <property type="entry name" value="FReD"/>
    <property type="match status" value="1"/>
</dbReference>
<dbReference type="SUPFAM" id="SSF56496">
    <property type="entry name" value="Fibrinogen C-terminal domain-like"/>
    <property type="match status" value="1"/>
</dbReference>
<gene>
    <name evidence="5" type="primary">ORF206710</name>
</gene>
<evidence type="ECO:0000313" key="5">
    <source>
        <dbReference type="EMBL" id="CEK95390.1"/>
    </source>
</evidence>
<evidence type="ECO:0000259" key="4">
    <source>
        <dbReference type="PROSITE" id="PS51406"/>
    </source>
</evidence>
<proteinExistence type="predicted"/>
<dbReference type="PROSITE" id="PS51406">
    <property type="entry name" value="FIBRINOGEN_C_2"/>
    <property type="match status" value="1"/>
</dbReference>
<evidence type="ECO:0000256" key="1">
    <source>
        <dbReference type="ARBA" id="ARBA00023157"/>
    </source>
</evidence>
<feature type="non-terminal residue" evidence="5">
    <location>
        <position position="1"/>
    </location>
</feature>
<organism evidence="5">
    <name type="scientific">Arion vulgaris</name>
    <dbReference type="NCBI Taxonomy" id="1028688"/>
    <lineage>
        <taxon>Eukaryota</taxon>
        <taxon>Metazoa</taxon>
        <taxon>Spiralia</taxon>
        <taxon>Lophotrochozoa</taxon>
        <taxon>Mollusca</taxon>
        <taxon>Gastropoda</taxon>
        <taxon>Heterobranchia</taxon>
        <taxon>Euthyneura</taxon>
        <taxon>Panpulmonata</taxon>
        <taxon>Eupulmonata</taxon>
        <taxon>Stylommatophora</taxon>
        <taxon>Helicina</taxon>
        <taxon>Arionoidea</taxon>
        <taxon>Arionidae</taxon>
        <taxon>Arion</taxon>
    </lineage>
</organism>
<keyword evidence="2" id="KW-0175">Coiled coil</keyword>
<dbReference type="PANTHER" id="PTHR19143">
    <property type="entry name" value="FIBRINOGEN/TENASCIN/ANGIOPOEITIN"/>
    <property type="match status" value="1"/>
</dbReference>
<dbReference type="InterPro" id="IPR036056">
    <property type="entry name" value="Fibrinogen-like_C"/>
</dbReference>
<evidence type="ECO:0000256" key="3">
    <source>
        <dbReference type="SAM" id="MobiDB-lite"/>
    </source>
</evidence>
<feature type="domain" description="Fibrinogen C-terminal" evidence="4">
    <location>
        <begin position="219"/>
        <end position="422"/>
    </location>
</feature>